<feature type="region of interest" description="Disordered" evidence="1">
    <location>
        <begin position="163"/>
        <end position="216"/>
    </location>
</feature>
<dbReference type="Proteomes" id="UP001271007">
    <property type="component" value="Unassembled WGS sequence"/>
</dbReference>
<reference evidence="2" key="1">
    <citation type="submission" date="2023-04" db="EMBL/GenBank/DDBJ databases">
        <title>Black Yeasts Isolated from many extreme environments.</title>
        <authorList>
            <person name="Coleine C."/>
            <person name="Stajich J.E."/>
            <person name="Selbmann L."/>
        </authorList>
    </citation>
    <scope>NUCLEOTIDE SEQUENCE</scope>
    <source>
        <strain evidence="2">CCFEE 5312</strain>
    </source>
</reference>
<feature type="region of interest" description="Disordered" evidence="1">
    <location>
        <begin position="1"/>
        <end position="79"/>
    </location>
</feature>
<dbReference type="AlphaFoldDB" id="A0AAJ0DAE7"/>
<dbReference type="EMBL" id="JAWDJX010000034">
    <property type="protein sequence ID" value="KAK3050238.1"/>
    <property type="molecule type" value="Genomic_DNA"/>
</dbReference>
<sequence length="238" mass="26664">MVPRRKKTAEGPTRSKRPFPRQPVEPTVIERRPRKRKAKNPTRSKKPLPRQPDEPIVIEDDDESCREIDHDLDPEDPTHISTLLSYKCDTWDQYERRVTSLKASGYSFGMGSLLPPIRWPEPSDGPPPLGPLITPDGVLMVEGPASAPSPPFVPPLANAGAEVLAQRSNNSEERATPIQQQPLQSDVRSEENRVPAMRKRNSHENAPAQQSKAPRFAFENLSVNARGELGMLVEQRHV</sequence>
<organism evidence="2 3">
    <name type="scientific">Extremus antarcticus</name>
    <dbReference type="NCBI Taxonomy" id="702011"/>
    <lineage>
        <taxon>Eukaryota</taxon>
        <taxon>Fungi</taxon>
        <taxon>Dikarya</taxon>
        <taxon>Ascomycota</taxon>
        <taxon>Pezizomycotina</taxon>
        <taxon>Dothideomycetes</taxon>
        <taxon>Dothideomycetidae</taxon>
        <taxon>Mycosphaerellales</taxon>
        <taxon>Extremaceae</taxon>
        <taxon>Extremus</taxon>
    </lineage>
</organism>
<comment type="caution">
    <text evidence="2">The sequence shown here is derived from an EMBL/GenBank/DDBJ whole genome shotgun (WGS) entry which is preliminary data.</text>
</comment>
<name>A0AAJ0DAE7_9PEZI</name>
<feature type="compositionally biased region" description="Polar residues" evidence="1">
    <location>
        <begin position="177"/>
        <end position="186"/>
    </location>
</feature>
<proteinExistence type="predicted"/>
<evidence type="ECO:0000256" key="1">
    <source>
        <dbReference type="SAM" id="MobiDB-lite"/>
    </source>
</evidence>
<accession>A0AAJ0DAE7</accession>
<gene>
    <name evidence="2" type="ORF">LTR09_008627</name>
</gene>
<feature type="compositionally biased region" description="Basic residues" evidence="1">
    <location>
        <begin position="32"/>
        <end position="48"/>
    </location>
</feature>
<protein>
    <submittedName>
        <fullName evidence="2">Uncharacterized protein</fullName>
    </submittedName>
</protein>
<evidence type="ECO:0000313" key="3">
    <source>
        <dbReference type="Proteomes" id="UP001271007"/>
    </source>
</evidence>
<keyword evidence="3" id="KW-1185">Reference proteome</keyword>
<evidence type="ECO:0000313" key="2">
    <source>
        <dbReference type="EMBL" id="KAK3050238.1"/>
    </source>
</evidence>